<organism evidence="2 3">
    <name type="scientific">Fusarium zealandicum</name>
    <dbReference type="NCBI Taxonomy" id="1053134"/>
    <lineage>
        <taxon>Eukaryota</taxon>
        <taxon>Fungi</taxon>
        <taxon>Dikarya</taxon>
        <taxon>Ascomycota</taxon>
        <taxon>Pezizomycotina</taxon>
        <taxon>Sordariomycetes</taxon>
        <taxon>Hypocreomycetidae</taxon>
        <taxon>Hypocreales</taxon>
        <taxon>Nectriaceae</taxon>
        <taxon>Fusarium</taxon>
        <taxon>Fusarium staphyleae species complex</taxon>
    </lineage>
</organism>
<evidence type="ECO:0000313" key="2">
    <source>
        <dbReference type="EMBL" id="KAF4975513.1"/>
    </source>
</evidence>
<keyword evidence="1" id="KW-0560">Oxidoreductase</keyword>
<keyword evidence="3" id="KW-1185">Reference proteome</keyword>
<reference evidence="2" key="1">
    <citation type="journal article" date="2020" name="BMC Genomics">
        <title>Correction to: Identification and distribution of gene clusters required for synthesis of sphingolipid metabolism inhibitors in diverse species of the filamentous fungus Fusarium.</title>
        <authorList>
            <person name="Kim H.S."/>
            <person name="Lohmar J.M."/>
            <person name="Busman M."/>
            <person name="Brown D.W."/>
            <person name="Naumann T.A."/>
            <person name="Divon H.H."/>
            <person name="Lysoe E."/>
            <person name="Uhlig S."/>
            <person name="Proctor R.H."/>
        </authorList>
    </citation>
    <scope>NUCLEOTIDE SEQUENCE</scope>
    <source>
        <strain evidence="2">NRRL 22465</strain>
    </source>
</reference>
<sequence>MSCDSISAHRNDSLRLGLSKFMLLKGVLSEGNINDVVENESEILKDYYKSANSLRRTMAFMFASDGQKTDLAIWDNRSVFHTATKAV</sequence>
<dbReference type="InterPro" id="IPR042098">
    <property type="entry name" value="TauD-like_sf"/>
</dbReference>
<dbReference type="GO" id="GO:0016491">
    <property type="term" value="F:oxidoreductase activity"/>
    <property type="evidence" value="ECO:0007669"/>
    <property type="project" value="UniProtKB-KW"/>
</dbReference>
<reference evidence="2" key="2">
    <citation type="submission" date="2020-05" db="EMBL/GenBank/DDBJ databases">
        <authorList>
            <person name="Kim H.-S."/>
            <person name="Proctor R.H."/>
            <person name="Brown D.W."/>
        </authorList>
    </citation>
    <scope>NUCLEOTIDE SEQUENCE</scope>
    <source>
        <strain evidence="2">NRRL 22465</strain>
    </source>
</reference>
<protein>
    <submittedName>
        <fullName evidence="2">Uncharacterized protein</fullName>
    </submittedName>
</protein>
<evidence type="ECO:0000256" key="1">
    <source>
        <dbReference type="ARBA" id="ARBA00023002"/>
    </source>
</evidence>
<dbReference type="EMBL" id="JABEYC010000631">
    <property type="protein sequence ID" value="KAF4975513.1"/>
    <property type="molecule type" value="Genomic_DNA"/>
</dbReference>
<proteinExistence type="predicted"/>
<dbReference type="Proteomes" id="UP000635477">
    <property type="component" value="Unassembled WGS sequence"/>
</dbReference>
<evidence type="ECO:0000313" key="3">
    <source>
        <dbReference type="Proteomes" id="UP000635477"/>
    </source>
</evidence>
<name>A0A8H4XI86_9HYPO</name>
<comment type="caution">
    <text evidence="2">The sequence shown here is derived from an EMBL/GenBank/DDBJ whole genome shotgun (WGS) entry which is preliminary data.</text>
</comment>
<gene>
    <name evidence="2" type="ORF">FZEAL_7699</name>
</gene>
<dbReference type="AlphaFoldDB" id="A0A8H4XI86"/>
<accession>A0A8H4XI86</accession>
<dbReference type="Gene3D" id="3.60.130.10">
    <property type="entry name" value="Clavaminate synthase-like"/>
    <property type="match status" value="1"/>
</dbReference>